<dbReference type="Pfam" id="PF25917">
    <property type="entry name" value="BSH_RND"/>
    <property type="match status" value="1"/>
</dbReference>
<dbReference type="NCBIfam" id="TIGR01730">
    <property type="entry name" value="RND_mfp"/>
    <property type="match status" value="1"/>
</dbReference>
<gene>
    <name evidence="5" type="ORF">MNBD_GAMMA05-1796</name>
</gene>
<evidence type="ECO:0000313" key="5">
    <source>
        <dbReference type="EMBL" id="VAW54825.1"/>
    </source>
</evidence>
<dbReference type="InterPro" id="IPR006143">
    <property type="entry name" value="RND_pump_MFP"/>
</dbReference>
<organism evidence="5">
    <name type="scientific">hydrothermal vent metagenome</name>
    <dbReference type="NCBI Taxonomy" id="652676"/>
    <lineage>
        <taxon>unclassified sequences</taxon>
        <taxon>metagenomes</taxon>
        <taxon>ecological metagenomes</taxon>
    </lineage>
</organism>
<feature type="domain" description="Multidrug resistance protein MdtA-like C-terminal permuted SH3" evidence="4">
    <location>
        <begin position="282"/>
        <end position="341"/>
    </location>
</feature>
<comment type="subcellular location">
    <subcellularLocation>
        <location evidence="1">Cell envelope</location>
    </subcellularLocation>
</comment>
<dbReference type="InterPro" id="IPR058625">
    <property type="entry name" value="MdtA-like_BSH"/>
</dbReference>
<dbReference type="SUPFAM" id="SSF111369">
    <property type="entry name" value="HlyD-like secretion proteins"/>
    <property type="match status" value="1"/>
</dbReference>
<sequence length="360" mass="39358">MLKQTLSTGVWVLATLFFLNGCEEPPQAFVAPSRPVKTIVIGEASSGDSRTFPAVVDAIQKADISFRVSGKIQKVLVKEGDNVIKGQLLAELDPTDFKIKLKDRQASFDTAKANYNRAKALVDKGVISRVDHDKIRADFYTAQSGLDEAKQDLIYTKLKANFAGQIAKRHVENFEEVLGSQKVFSLEDVSALKLKIDVPENLMIAVDKNRGNDRDLYAKFDKIKNEKFPLKFSEASTKADPNTKTFKITLTMNASKDYNILPGMTATVVAELFPTETSSTTAIAVPVSAVIANSKKQATVWVVDEKTMTANPQKVTPGLMVGDVMQVEGLTPGDRIVVAGAAFLRNNMKVTLLKTGEQAQ</sequence>
<evidence type="ECO:0000256" key="2">
    <source>
        <dbReference type="ARBA" id="ARBA00022448"/>
    </source>
</evidence>
<accession>A0A3B0WG53</accession>
<dbReference type="GO" id="GO:1990281">
    <property type="term" value="C:efflux pump complex"/>
    <property type="evidence" value="ECO:0007669"/>
    <property type="project" value="TreeGrafter"/>
</dbReference>
<dbReference type="Gene3D" id="2.40.30.170">
    <property type="match status" value="1"/>
</dbReference>
<dbReference type="Gene3D" id="1.10.287.470">
    <property type="entry name" value="Helix hairpin bin"/>
    <property type="match status" value="1"/>
</dbReference>
<feature type="domain" description="Multidrug resistance protein MdtA-like barrel-sandwich hybrid" evidence="3">
    <location>
        <begin position="61"/>
        <end position="173"/>
    </location>
</feature>
<dbReference type="GO" id="GO:0015562">
    <property type="term" value="F:efflux transmembrane transporter activity"/>
    <property type="evidence" value="ECO:0007669"/>
    <property type="project" value="TreeGrafter"/>
</dbReference>
<dbReference type="Gene3D" id="2.40.50.100">
    <property type="match status" value="1"/>
</dbReference>
<dbReference type="PANTHER" id="PTHR30469:SF20">
    <property type="entry name" value="EFFLUX RND TRANSPORTER PERIPLASMIC ADAPTOR SUBUNIT"/>
    <property type="match status" value="1"/>
</dbReference>
<dbReference type="PANTHER" id="PTHR30469">
    <property type="entry name" value="MULTIDRUG RESISTANCE PROTEIN MDTA"/>
    <property type="match status" value="1"/>
</dbReference>
<reference evidence="5" key="1">
    <citation type="submission" date="2018-06" db="EMBL/GenBank/DDBJ databases">
        <authorList>
            <person name="Zhirakovskaya E."/>
        </authorList>
    </citation>
    <scope>NUCLEOTIDE SEQUENCE</scope>
</reference>
<evidence type="ECO:0000259" key="3">
    <source>
        <dbReference type="Pfam" id="PF25917"/>
    </source>
</evidence>
<dbReference type="AlphaFoldDB" id="A0A3B0WG53"/>
<dbReference type="EMBL" id="UOFE01000044">
    <property type="protein sequence ID" value="VAW54825.1"/>
    <property type="molecule type" value="Genomic_DNA"/>
</dbReference>
<protein>
    <submittedName>
        <fullName evidence="5">Probable Co/Zn/Cd efflux system membrane fusion protein</fullName>
    </submittedName>
</protein>
<proteinExistence type="predicted"/>
<evidence type="ECO:0000256" key="1">
    <source>
        <dbReference type="ARBA" id="ARBA00004196"/>
    </source>
</evidence>
<name>A0A3B0WG53_9ZZZZ</name>
<evidence type="ECO:0000259" key="4">
    <source>
        <dbReference type="Pfam" id="PF25967"/>
    </source>
</evidence>
<dbReference type="InterPro" id="IPR058627">
    <property type="entry name" value="MdtA-like_C"/>
</dbReference>
<dbReference type="Pfam" id="PF25967">
    <property type="entry name" value="RND-MFP_C"/>
    <property type="match status" value="1"/>
</dbReference>
<keyword evidence="2" id="KW-0813">Transport</keyword>
<dbReference type="Gene3D" id="2.40.420.20">
    <property type="match status" value="1"/>
</dbReference>